<evidence type="ECO:0000256" key="5">
    <source>
        <dbReference type="ARBA" id="ARBA00022857"/>
    </source>
</evidence>
<dbReference type="GO" id="GO:0035999">
    <property type="term" value="P:tetrahydrofolate interconversion"/>
    <property type="evidence" value="ECO:0007669"/>
    <property type="project" value="UniProtKB-UniRule"/>
</dbReference>
<dbReference type="EMBL" id="MHQD01000017">
    <property type="protein sequence ID" value="OGZ96218.1"/>
    <property type="molecule type" value="Genomic_DNA"/>
</dbReference>
<dbReference type="PANTHER" id="PTHR48099:SF5">
    <property type="entry name" value="C-1-TETRAHYDROFOLATE SYNTHASE, CYTOPLASMIC"/>
    <property type="match status" value="1"/>
</dbReference>
<evidence type="ECO:0000256" key="7">
    <source>
        <dbReference type="ARBA" id="ARBA00023167"/>
    </source>
</evidence>
<accession>A0A1G2KCV0</accession>
<keyword evidence="4 9" id="KW-0378">Hydrolase</keyword>
<gene>
    <name evidence="9" type="primary">folD</name>
    <name evidence="12" type="ORF">A2847_03100</name>
</gene>
<keyword evidence="2 9" id="KW-0554">One-carbon metabolism</keyword>
<dbReference type="HAMAP" id="MF_01576">
    <property type="entry name" value="THF_DHG_CYH"/>
    <property type="match status" value="1"/>
</dbReference>
<proteinExistence type="inferred from homology"/>
<keyword evidence="8 9" id="KW-0511">Multifunctional enzyme</keyword>
<dbReference type="SUPFAM" id="SSF51735">
    <property type="entry name" value="NAD(P)-binding Rossmann-fold domains"/>
    <property type="match status" value="1"/>
</dbReference>
<keyword evidence="9" id="KW-0368">Histidine biosynthesis</keyword>
<dbReference type="GO" id="GO:0004477">
    <property type="term" value="F:methenyltetrahydrofolate cyclohydrolase activity"/>
    <property type="evidence" value="ECO:0007669"/>
    <property type="project" value="UniProtKB-UniRule"/>
</dbReference>
<evidence type="ECO:0000313" key="13">
    <source>
        <dbReference type="Proteomes" id="UP000178574"/>
    </source>
</evidence>
<dbReference type="EC" id="1.5.1.5" evidence="9"/>
<keyword evidence="9" id="KW-0028">Amino-acid biosynthesis</keyword>
<comment type="catalytic activity">
    <reaction evidence="9">
        <text>(6R)-5,10-methenyltetrahydrofolate + H2O = (6R)-10-formyltetrahydrofolate + H(+)</text>
        <dbReference type="Rhea" id="RHEA:23700"/>
        <dbReference type="ChEBI" id="CHEBI:15377"/>
        <dbReference type="ChEBI" id="CHEBI:15378"/>
        <dbReference type="ChEBI" id="CHEBI:57455"/>
        <dbReference type="ChEBI" id="CHEBI:195366"/>
        <dbReference type="EC" id="3.5.4.9"/>
    </reaction>
</comment>
<dbReference type="SUPFAM" id="SSF53223">
    <property type="entry name" value="Aminoacid dehydrogenase-like, N-terminal domain"/>
    <property type="match status" value="1"/>
</dbReference>
<evidence type="ECO:0000256" key="8">
    <source>
        <dbReference type="ARBA" id="ARBA00023268"/>
    </source>
</evidence>
<feature type="domain" description="Tetrahydrofolate dehydrogenase/cyclohydrolase NAD(P)-binding" evidence="11">
    <location>
        <begin position="138"/>
        <end position="273"/>
    </location>
</feature>
<dbReference type="CDD" id="cd01080">
    <property type="entry name" value="NAD_bind_m-THF_DH_Cyclohyd"/>
    <property type="match status" value="1"/>
</dbReference>
<dbReference type="InterPro" id="IPR020630">
    <property type="entry name" value="THF_DH/CycHdrlase_cat_dom"/>
</dbReference>
<dbReference type="PRINTS" id="PR00085">
    <property type="entry name" value="THFDHDRGNASE"/>
</dbReference>
<dbReference type="Pfam" id="PF02882">
    <property type="entry name" value="THF_DHG_CYH_C"/>
    <property type="match status" value="1"/>
</dbReference>
<protein>
    <recommendedName>
        <fullName evidence="9">Bifunctional protein FolD</fullName>
    </recommendedName>
    <domain>
        <recommendedName>
            <fullName evidence="9">Methylenetetrahydrofolate dehydrogenase</fullName>
            <ecNumber evidence="9">1.5.1.5</ecNumber>
        </recommendedName>
    </domain>
    <domain>
        <recommendedName>
            <fullName evidence="9">Methenyltetrahydrofolate cyclohydrolase</fullName>
            <ecNumber evidence="9">3.5.4.9</ecNumber>
        </recommendedName>
    </domain>
</protein>
<evidence type="ECO:0000259" key="10">
    <source>
        <dbReference type="Pfam" id="PF00763"/>
    </source>
</evidence>
<keyword evidence="3 9" id="KW-0658">Purine biosynthesis</keyword>
<dbReference type="InterPro" id="IPR036291">
    <property type="entry name" value="NAD(P)-bd_dom_sf"/>
</dbReference>
<dbReference type="Gene3D" id="3.40.50.720">
    <property type="entry name" value="NAD(P)-binding Rossmann-like Domain"/>
    <property type="match status" value="1"/>
</dbReference>
<organism evidence="12 13">
    <name type="scientific">Candidatus Sungbacteria bacterium RIFCSPHIGHO2_01_FULL_50_25</name>
    <dbReference type="NCBI Taxonomy" id="1802265"/>
    <lineage>
        <taxon>Bacteria</taxon>
        <taxon>Candidatus Sungiibacteriota</taxon>
    </lineage>
</organism>
<dbReference type="Pfam" id="PF00763">
    <property type="entry name" value="THF_DHG_CYH"/>
    <property type="match status" value="1"/>
</dbReference>
<evidence type="ECO:0000256" key="9">
    <source>
        <dbReference type="HAMAP-Rule" id="MF_01576"/>
    </source>
</evidence>
<keyword evidence="6 9" id="KW-0560">Oxidoreductase</keyword>
<evidence type="ECO:0000256" key="3">
    <source>
        <dbReference type="ARBA" id="ARBA00022755"/>
    </source>
</evidence>
<feature type="binding site" evidence="9">
    <location>
        <begin position="160"/>
        <end position="162"/>
    </location>
    <ligand>
        <name>NADP(+)</name>
        <dbReference type="ChEBI" id="CHEBI:58349"/>
    </ligand>
</feature>
<evidence type="ECO:0000259" key="11">
    <source>
        <dbReference type="Pfam" id="PF02882"/>
    </source>
</evidence>
<dbReference type="AlphaFoldDB" id="A0A1G2KCV0"/>
<dbReference type="GO" id="GO:0005829">
    <property type="term" value="C:cytosol"/>
    <property type="evidence" value="ECO:0007669"/>
    <property type="project" value="TreeGrafter"/>
</dbReference>
<keyword evidence="5 9" id="KW-0521">NADP</keyword>
<comment type="similarity">
    <text evidence="9">Belongs to the tetrahydrofolate dehydrogenase/cyclohydrolase family.</text>
</comment>
<dbReference type="GO" id="GO:0006164">
    <property type="term" value="P:purine nucleotide biosynthetic process"/>
    <property type="evidence" value="ECO:0007669"/>
    <property type="project" value="UniProtKB-KW"/>
</dbReference>
<evidence type="ECO:0000256" key="2">
    <source>
        <dbReference type="ARBA" id="ARBA00022563"/>
    </source>
</evidence>
<feature type="domain" description="Tetrahydrofolate dehydrogenase/cyclohydrolase catalytic" evidence="10">
    <location>
        <begin position="4"/>
        <end position="115"/>
    </location>
</feature>
<dbReference type="Proteomes" id="UP000178574">
    <property type="component" value="Unassembled WGS sequence"/>
</dbReference>
<dbReference type="EC" id="3.5.4.9" evidence="9"/>
<dbReference type="InterPro" id="IPR046346">
    <property type="entry name" value="Aminoacid_DH-like_N_sf"/>
</dbReference>
<comment type="caution">
    <text evidence="9">Lacks conserved residue(s) required for the propagation of feature annotation.</text>
</comment>
<dbReference type="PANTHER" id="PTHR48099">
    <property type="entry name" value="C-1-TETRAHYDROFOLATE SYNTHASE, CYTOPLASMIC-RELATED"/>
    <property type="match status" value="1"/>
</dbReference>
<comment type="function">
    <text evidence="9">Catalyzes the oxidation of 5,10-methylenetetrahydrofolate to 5,10-methenyltetrahydrofolate and then the hydrolysis of 5,10-methenyltetrahydrofolate to 10-formyltetrahydrofolate.</text>
</comment>
<dbReference type="UniPathway" id="UPA00193"/>
<comment type="pathway">
    <text evidence="1 9">One-carbon metabolism; tetrahydrofolate interconversion.</text>
</comment>
<keyword evidence="7 9" id="KW-0486">Methionine biosynthesis</keyword>
<comment type="catalytic activity">
    <reaction evidence="9">
        <text>(6R)-5,10-methylene-5,6,7,8-tetrahydrofolate + NADP(+) = (6R)-5,10-methenyltetrahydrofolate + NADPH</text>
        <dbReference type="Rhea" id="RHEA:22812"/>
        <dbReference type="ChEBI" id="CHEBI:15636"/>
        <dbReference type="ChEBI" id="CHEBI:57455"/>
        <dbReference type="ChEBI" id="CHEBI:57783"/>
        <dbReference type="ChEBI" id="CHEBI:58349"/>
        <dbReference type="EC" id="1.5.1.5"/>
    </reaction>
</comment>
<evidence type="ECO:0000256" key="6">
    <source>
        <dbReference type="ARBA" id="ARBA00023002"/>
    </source>
</evidence>
<dbReference type="GO" id="GO:0004488">
    <property type="term" value="F:methylenetetrahydrofolate dehydrogenase (NADP+) activity"/>
    <property type="evidence" value="ECO:0007669"/>
    <property type="project" value="UniProtKB-UniRule"/>
</dbReference>
<feature type="binding site" evidence="9">
    <location>
        <position position="226"/>
    </location>
    <ligand>
        <name>NADP(+)</name>
        <dbReference type="ChEBI" id="CHEBI:58349"/>
    </ligand>
</feature>
<comment type="subunit">
    <text evidence="9">Homodimer.</text>
</comment>
<dbReference type="GO" id="GO:0000105">
    <property type="term" value="P:L-histidine biosynthetic process"/>
    <property type="evidence" value="ECO:0007669"/>
    <property type="project" value="UniProtKB-KW"/>
</dbReference>
<dbReference type="InterPro" id="IPR000672">
    <property type="entry name" value="THF_DH/CycHdrlase"/>
</dbReference>
<evidence type="ECO:0000256" key="4">
    <source>
        <dbReference type="ARBA" id="ARBA00022801"/>
    </source>
</evidence>
<dbReference type="InterPro" id="IPR020631">
    <property type="entry name" value="THF_DH/CycHdrlase_NAD-bd_dom"/>
</dbReference>
<evidence type="ECO:0000256" key="1">
    <source>
        <dbReference type="ARBA" id="ARBA00004777"/>
    </source>
</evidence>
<sequence length="274" mass="29590">MILMDGKALAEKIYSELREDVSKSAKKYRLAVILVGENAIIEKFVEKKKKIGEQVGIDVRVYHFPESISSTELRSRTAEIVHEEKNSGVIIQLPLPAHIEKQSILNAVVPEKDVDVLSARAIGNFSVGKSRIAPTVVGAIQELFREYKIDVKGKAVVILGAGALVGKPVAMWLMRESPVVTVITEETPNPEEILKRADIIISGIGKPGYITGDMVKEGAVVVDAGTSESEGKIRGDVDFDSVSKKGSYITPVPGGVGPLTVAMIFKNMLALAKK</sequence>
<reference evidence="12 13" key="1">
    <citation type="journal article" date="2016" name="Nat. Commun.">
        <title>Thousands of microbial genomes shed light on interconnected biogeochemical processes in an aquifer system.</title>
        <authorList>
            <person name="Anantharaman K."/>
            <person name="Brown C.T."/>
            <person name="Hug L.A."/>
            <person name="Sharon I."/>
            <person name="Castelle C.J."/>
            <person name="Probst A.J."/>
            <person name="Thomas B.C."/>
            <person name="Singh A."/>
            <person name="Wilkins M.J."/>
            <person name="Karaoz U."/>
            <person name="Brodie E.L."/>
            <person name="Williams K.H."/>
            <person name="Hubbard S.S."/>
            <person name="Banfield J.F."/>
        </authorList>
    </citation>
    <scope>NUCLEOTIDE SEQUENCE [LARGE SCALE GENOMIC DNA]</scope>
</reference>
<evidence type="ECO:0000313" key="12">
    <source>
        <dbReference type="EMBL" id="OGZ96218.1"/>
    </source>
</evidence>
<dbReference type="Gene3D" id="3.40.50.10860">
    <property type="entry name" value="Leucine Dehydrogenase, chain A, domain 1"/>
    <property type="match status" value="1"/>
</dbReference>
<comment type="caution">
    <text evidence="12">The sequence shown here is derived from an EMBL/GenBank/DDBJ whole genome shotgun (WGS) entry which is preliminary data.</text>
</comment>
<name>A0A1G2KCV0_9BACT</name>
<dbReference type="GO" id="GO:0009086">
    <property type="term" value="P:methionine biosynthetic process"/>
    <property type="evidence" value="ECO:0007669"/>
    <property type="project" value="UniProtKB-KW"/>
</dbReference>